<proteinExistence type="predicted"/>
<organism evidence="1 2">
    <name type="scientific">Tetracentron sinense</name>
    <name type="common">Spur-leaf</name>
    <dbReference type="NCBI Taxonomy" id="13715"/>
    <lineage>
        <taxon>Eukaryota</taxon>
        <taxon>Viridiplantae</taxon>
        <taxon>Streptophyta</taxon>
        <taxon>Embryophyta</taxon>
        <taxon>Tracheophyta</taxon>
        <taxon>Spermatophyta</taxon>
        <taxon>Magnoliopsida</taxon>
        <taxon>Trochodendrales</taxon>
        <taxon>Trochodendraceae</taxon>
        <taxon>Tetracentron</taxon>
    </lineage>
</organism>
<dbReference type="Proteomes" id="UP000655225">
    <property type="component" value="Unassembled WGS sequence"/>
</dbReference>
<name>A0A834YMX1_TETSI</name>
<accession>A0A834YMX1</accession>
<keyword evidence="2" id="KW-1185">Reference proteome</keyword>
<dbReference type="AlphaFoldDB" id="A0A834YMX1"/>
<reference evidence="1 2" key="1">
    <citation type="submission" date="2020-04" db="EMBL/GenBank/DDBJ databases">
        <title>Plant Genome Project.</title>
        <authorList>
            <person name="Zhang R.-G."/>
        </authorList>
    </citation>
    <scope>NUCLEOTIDE SEQUENCE [LARGE SCALE GENOMIC DNA]</scope>
    <source>
        <strain evidence="1">YNK0</strain>
        <tissue evidence="1">Leaf</tissue>
    </source>
</reference>
<sequence>MIRKVARKQTGISCIWSQLPLYLTGISRIFLIDRVQLKVISMFDCRHWVVVGARAGLLLLEMLMETLHMSNSDIKKGIKLHLHMDHMLLFGAMRLSGWFSVVNDVNSWELVQLQHELEPREPKGSFASFIPTMPINGKAFPDFSGHPKRL</sequence>
<protein>
    <submittedName>
        <fullName evidence="1">Uncharacterized protein</fullName>
    </submittedName>
</protein>
<evidence type="ECO:0000313" key="2">
    <source>
        <dbReference type="Proteomes" id="UP000655225"/>
    </source>
</evidence>
<gene>
    <name evidence="1" type="ORF">HHK36_027303</name>
</gene>
<evidence type="ECO:0000313" key="1">
    <source>
        <dbReference type="EMBL" id="KAF8388626.1"/>
    </source>
</evidence>
<dbReference type="EMBL" id="JABCRI010000020">
    <property type="protein sequence ID" value="KAF8388626.1"/>
    <property type="molecule type" value="Genomic_DNA"/>
</dbReference>
<comment type="caution">
    <text evidence="1">The sequence shown here is derived from an EMBL/GenBank/DDBJ whole genome shotgun (WGS) entry which is preliminary data.</text>
</comment>